<keyword evidence="14" id="KW-1185">Reference proteome</keyword>
<dbReference type="PROSITE" id="PS50888">
    <property type="entry name" value="BHLH"/>
    <property type="match status" value="1"/>
</dbReference>
<evidence type="ECO:0000256" key="9">
    <source>
        <dbReference type="ARBA" id="ARBA00038262"/>
    </source>
</evidence>
<dbReference type="PANTHER" id="PTHR10985">
    <property type="entry name" value="BASIC HELIX-LOOP-HELIX TRANSCRIPTION FACTOR, HES-RELATED"/>
    <property type="match status" value="1"/>
</dbReference>
<dbReference type="GO" id="GO:0046983">
    <property type="term" value="F:protein dimerization activity"/>
    <property type="evidence" value="ECO:0007669"/>
    <property type="project" value="InterPro"/>
</dbReference>
<evidence type="ECO:0000256" key="6">
    <source>
        <dbReference type="ARBA" id="ARBA00023125"/>
    </source>
</evidence>
<proteinExistence type="inferred from homology"/>
<evidence type="ECO:0000259" key="11">
    <source>
        <dbReference type="PROSITE" id="PS50888"/>
    </source>
</evidence>
<dbReference type="SMART" id="SM00511">
    <property type="entry name" value="ORANGE"/>
    <property type="match status" value="1"/>
</dbReference>
<dbReference type="PROSITE" id="PS51054">
    <property type="entry name" value="ORANGE"/>
    <property type="match status" value="1"/>
</dbReference>
<reference evidence="13" key="1">
    <citation type="submission" date="2020-05" db="UniProtKB">
        <authorList>
            <consortium name="EnsemblMetazoa"/>
        </authorList>
    </citation>
    <scope>IDENTIFICATION</scope>
    <source>
        <strain evidence="13">USDA</strain>
    </source>
</reference>
<comment type="similarity">
    <text evidence="9">Belongs to the HEY family.</text>
</comment>
<dbReference type="AlphaFoldDB" id="A0A1I8NYA6"/>
<dbReference type="KEGG" id="scac:106087077"/>
<comment type="subcellular location">
    <subcellularLocation>
        <location evidence="1">Nucleus</location>
    </subcellularLocation>
</comment>
<dbReference type="GO" id="GO:0007219">
    <property type="term" value="P:Notch signaling pathway"/>
    <property type="evidence" value="ECO:0007669"/>
    <property type="project" value="UniProtKB-KW"/>
</dbReference>
<dbReference type="Gene3D" id="4.10.280.10">
    <property type="entry name" value="Helix-loop-helix DNA-binding domain"/>
    <property type="match status" value="1"/>
</dbReference>
<feature type="region of interest" description="Disordered" evidence="10">
    <location>
        <begin position="311"/>
        <end position="388"/>
    </location>
</feature>
<organism evidence="13 14">
    <name type="scientific">Stomoxys calcitrans</name>
    <name type="common">Stable fly</name>
    <name type="synonym">Conops calcitrans</name>
    <dbReference type="NCBI Taxonomy" id="35570"/>
    <lineage>
        <taxon>Eukaryota</taxon>
        <taxon>Metazoa</taxon>
        <taxon>Ecdysozoa</taxon>
        <taxon>Arthropoda</taxon>
        <taxon>Hexapoda</taxon>
        <taxon>Insecta</taxon>
        <taxon>Pterygota</taxon>
        <taxon>Neoptera</taxon>
        <taxon>Endopterygota</taxon>
        <taxon>Diptera</taxon>
        <taxon>Brachycera</taxon>
        <taxon>Muscomorpha</taxon>
        <taxon>Muscoidea</taxon>
        <taxon>Muscidae</taxon>
        <taxon>Stomoxys</taxon>
    </lineage>
</organism>
<dbReference type="VEuPathDB" id="VectorBase:SCAU003156"/>
<protein>
    <recommendedName>
        <fullName evidence="15">Hairy/enhancer-of-split related with YRPW motif protein</fullName>
    </recommendedName>
</protein>
<dbReference type="Proteomes" id="UP000095300">
    <property type="component" value="Unassembled WGS sequence"/>
</dbReference>
<sequence length="462" mass="50865">MDHNLNMHHQNASLHWSYGAAAVPTTPQNHWVPPPQTQSLKRAISESDCEDLYSEESSKEQISPSDGSSCQLMSRKKRRGVIEKKRRDRINSSLSELKRLVPSAYEKQGSSKLEKAEILQLTVEHLKNLQAKGTDALGYDPQRFAMDYHIIGFRECAAEVARYLVTIEGMDIQDPLRLRLMSHLQYFVQQRELSVKNCATTPGAAAWSVHPTAASSSVAAAAAAAYQPNCGVAPYQAYASTSAASTHSASHSNSSYVPNLPSALHQYPSLSSSPNASQQQMHAQQQQQHSVRSTSVGSAQDAHGLINHNASQVSSPQQPQAQQQQSQQSQQTQSQQNVVAHPQITPTSHETHLQQQQQGQQTQAQPQQQQQQQQATQHHHYAHDPNAHQDHQGATYIELTNAHGHAGHRQVPSAVPASALGYTTMPPQYPVSVAQEYNHQTGVYVTANGSKPYRPWGAEMAY</sequence>
<evidence type="ECO:0000256" key="8">
    <source>
        <dbReference type="ARBA" id="ARBA00023242"/>
    </source>
</evidence>
<dbReference type="SUPFAM" id="SSF47459">
    <property type="entry name" value="HLH, helix-loop-helix DNA-binding domain"/>
    <property type="match status" value="1"/>
</dbReference>
<feature type="compositionally biased region" description="Low complexity" evidence="10">
    <location>
        <begin position="276"/>
        <end position="290"/>
    </location>
</feature>
<dbReference type="InterPro" id="IPR036638">
    <property type="entry name" value="HLH_DNA-bd_sf"/>
</dbReference>
<evidence type="ECO:0000313" key="14">
    <source>
        <dbReference type="Proteomes" id="UP000095300"/>
    </source>
</evidence>
<keyword evidence="6" id="KW-0238">DNA-binding</keyword>
<dbReference type="EnsemblMetazoa" id="SCAU003156-RA">
    <property type="protein sequence ID" value="SCAU003156-PA"/>
    <property type="gene ID" value="SCAU003156"/>
</dbReference>
<evidence type="ECO:0000256" key="3">
    <source>
        <dbReference type="ARBA" id="ARBA00022491"/>
    </source>
</evidence>
<accession>A0A1I8NYA6</accession>
<feature type="compositionally biased region" description="Polar residues" evidence="10">
    <location>
        <begin position="60"/>
        <end position="72"/>
    </location>
</feature>
<evidence type="ECO:0008006" key="15">
    <source>
        <dbReference type="Google" id="ProtNLM"/>
    </source>
</evidence>
<evidence type="ECO:0000313" key="13">
    <source>
        <dbReference type="EnsemblMetazoa" id="SCAU003156-PA"/>
    </source>
</evidence>
<evidence type="ECO:0000256" key="10">
    <source>
        <dbReference type="SAM" id="MobiDB-lite"/>
    </source>
</evidence>
<keyword evidence="8" id="KW-0539">Nucleus</keyword>
<dbReference type="InterPro" id="IPR003650">
    <property type="entry name" value="Orange_dom"/>
</dbReference>
<keyword evidence="4" id="KW-0914">Notch signaling pathway</keyword>
<gene>
    <name evidence="13" type="primary">106087077</name>
</gene>
<dbReference type="SMART" id="SM00353">
    <property type="entry name" value="HLH"/>
    <property type="match status" value="1"/>
</dbReference>
<keyword evidence="5" id="KW-0805">Transcription regulation</keyword>
<feature type="region of interest" description="Disordered" evidence="10">
    <location>
        <begin position="247"/>
        <end position="299"/>
    </location>
</feature>
<dbReference type="STRING" id="35570.A0A1I8NYA6"/>
<dbReference type="Gene3D" id="6.10.250.980">
    <property type="match status" value="1"/>
</dbReference>
<keyword evidence="2" id="KW-0217">Developmental protein</keyword>
<dbReference type="SUPFAM" id="SSF158457">
    <property type="entry name" value="Orange domain-like"/>
    <property type="match status" value="1"/>
</dbReference>
<keyword evidence="3" id="KW-0678">Repressor</keyword>
<dbReference type="InterPro" id="IPR011598">
    <property type="entry name" value="bHLH_dom"/>
</dbReference>
<evidence type="ECO:0000256" key="5">
    <source>
        <dbReference type="ARBA" id="ARBA00023015"/>
    </source>
</evidence>
<dbReference type="GO" id="GO:0032502">
    <property type="term" value="P:developmental process"/>
    <property type="evidence" value="ECO:0007669"/>
    <property type="project" value="UniProtKB-ARBA"/>
</dbReference>
<dbReference type="GO" id="GO:0005634">
    <property type="term" value="C:nucleus"/>
    <property type="evidence" value="ECO:0007669"/>
    <property type="project" value="UniProtKB-SubCell"/>
</dbReference>
<feature type="domain" description="BHLH" evidence="11">
    <location>
        <begin position="74"/>
        <end position="129"/>
    </location>
</feature>
<dbReference type="Pfam" id="PF00010">
    <property type="entry name" value="HLH"/>
    <property type="match status" value="1"/>
</dbReference>
<feature type="compositionally biased region" description="Low complexity" evidence="10">
    <location>
        <begin position="311"/>
        <end position="336"/>
    </location>
</feature>
<evidence type="ECO:0000256" key="7">
    <source>
        <dbReference type="ARBA" id="ARBA00023163"/>
    </source>
</evidence>
<dbReference type="InterPro" id="IPR050370">
    <property type="entry name" value="HES_HEY"/>
</dbReference>
<evidence type="ECO:0000256" key="4">
    <source>
        <dbReference type="ARBA" id="ARBA00022976"/>
    </source>
</evidence>
<dbReference type="GO" id="GO:0003677">
    <property type="term" value="F:DNA binding"/>
    <property type="evidence" value="ECO:0007669"/>
    <property type="project" value="UniProtKB-KW"/>
</dbReference>
<keyword evidence="7" id="KW-0804">Transcription</keyword>
<feature type="domain" description="Orange" evidence="12">
    <location>
        <begin position="152"/>
        <end position="184"/>
    </location>
</feature>
<evidence type="ECO:0000259" key="12">
    <source>
        <dbReference type="PROSITE" id="PS51054"/>
    </source>
</evidence>
<evidence type="ECO:0000256" key="2">
    <source>
        <dbReference type="ARBA" id="ARBA00022473"/>
    </source>
</evidence>
<dbReference type="OrthoDB" id="6371181at2759"/>
<name>A0A1I8NYA6_STOCA</name>
<feature type="region of interest" description="Disordered" evidence="10">
    <location>
        <begin position="27"/>
        <end position="78"/>
    </location>
</feature>
<dbReference type="Pfam" id="PF07527">
    <property type="entry name" value="Hairy_orange"/>
    <property type="match status" value="1"/>
</dbReference>
<evidence type="ECO:0000256" key="1">
    <source>
        <dbReference type="ARBA" id="ARBA00004123"/>
    </source>
</evidence>
<feature type="compositionally biased region" description="Low complexity" evidence="10">
    <location>
        <begin position="354"/>
        <end position="376"/>
    </location>
</feature>
<dbReference type="FunFam" id="4.10.280.10:FF:000012">
    <property type="entry name" value="hairy/enhancer-of-split related with YRPW motif protein 1"/>
    <property type="match status" value="1"/>
</dbReference>
<feature type="compositionally biased region" description="Low complexity" evidence="10">
    <location>
        <begin position="247"/>
        <end position="256"/>
    </location>
</feature>
<dbReference type="GO" id="GO:0006355">
    <property type="term" value="P:regulation of DNA-templated transcription"/>
    <property type="evidence" value="ECO:0007669"/>
    <property type="project" value="InterPro"/>
</dbReference>